<name>A0AAV7LDK4_PLEWA</name>
<organism evidence="2 3">
    <name type="scientific">Pleurodeles waltl</name>
    <name type="common">Iberian ribbed newt</name>
    <dbReference type="NCBI Taxonomy" id="8319"/>
    <lineage>
        <taxon>Eukaryota</taxon>
        <taxon>Metazoa</taxon>
        <taxon>Chordata</taxon>
        <taxon>Craniata</taxon>
        <taxon>Vertebrata</taxon>
        <taxon>Euteleostomi</taxon>
        <taxon>Amphibia</taxon>
        <taxon>Batrachia</taxon>
        <taxon>Caudata</taxon>
        <taxon>Salamandroidea</taxon>
        <taxon>Salamandridae</taxon>
        <taxon>Pleurodelinae</taxon>
        <taxon>Pleurodeles</taxon>
    </lineage>
</organism>
<proteinExistence type="predicted"/>
<sequence length="87" mass="9636">MAWCRTEGTMPGPVPRGAWPGTVPRGAKPGLIQYRGEQSLYHATNREKQLQEAGVKQYQEVNTGRNHLEQWAALEMLPPGGETEPPP</sequence>
<feature type="region of interest" description="Disordered" evidence="1">
    <location>
        <begin position="1"/>
        <end position="22"/>
    </location>
</feature>
<dbReference type="Proteomes" id="UP001066276">
    <property type="component" value="Chromosome 11"/>
</dbReference>
<evidence type="ECO:0000256" key="1">
    <source>
        <dbReference type="SAM" id="MobiDB-lite"/>
    </source>
</evidence>
<evidence type="ECO:0000313" key="3">
    <source>
        <dbReference type="Proteomes" id="UP001066276"/>
    </source>
</evidence>
<keyword evidence="3" id="KW-1185">Reference proteome</keyword>
<evidence type="ECO:0000313" key="2">
    <source>
        <dbReference type="EMBL" id="KAJ1087438.1"/>
    </source>
</evidence>
<protein>
    <submittedName>
        <fullName evidence="2">Uncharacterized protein</fullName>
    </submittedName>
</protein>
<accession>A0AAV7LDK4</accession>
<gene>
    <name evidence="2" type="ORF">NDU88_000609</name>
</gene>
<dbReference type="EMBL" id="JANPWB010000015">
    <property type="protein sequence ID" value="KAJ1087438.1"/>
    <property type="molecule type" value="Genomic_DNA"/>
</dbReference>
<reference evidence="2" key="1">
    <citation type="journal article" date="2022" name="bioRxiv">
        <title>Sequencing and chromosome-scale assembly of the giantPleurodeles waltlgenome.</title>
        <authorList>
            <person name="Brown T."/>
            <person name="Elewa A."/>
            <person name="Iarovenko S."/>
            <person name="Subramanian E."/>
            <person name="Araus A.J."/>
            <person name="Petzold A."/>
            <person name="Susuki M."/>
            <person name="Suzuki K.-i.T."/>
            <person name="Hayashi T."/>
            <person name="Toyoda A."/>
            <person name="Oliveira C."/>
            <person name="Osipova E."/>
            <person name="Leigh N.D."/>
            <person name="Simon A."/>
            <person name="Yun M.H."/>
        </authorList>
    </citation>
    <scope>NUCLEOTIDE SEQUENCE</scope>
    <source>
        <strain evidence="2">20211129_DDA</strain>
        <tissue evidence="2">Liver</tissue>
    </source>
</reference>
<comment type="caution">
    <text evidence="2">The sequence shown here is derived from an EMBL/GenBank/DDBJ whole genome shotgun (WGS) entry which is preliminary data.</text>
</comment>
<dbReference type="AlphaFoldDB" id="A0AAV7LDK4"/>